<dbReference type="AlphaFoldDB" id="A0A1L1PKJ4"/>
<evidence type="ECO:0000256" key="1">
    <source>
        <dbReference type="SAM" id="MobiDB-lite"/>
    </source>
</evidence>
<keyword evidence="3" id="KW-1185">Reference proteome</keyword>
<proteinExistence type="predicted"/>
<gene>
    <name evidence="2" type="ORF">BN948_00971</name>
</gene>
<dbReference type="RefSeq" id="WP_009515183.1">
    <property type="nucleotide sequence ID" value="NZ_CCAE010000004.1"/>
</dbReference>
<feature type="region of interest" description="Disordered" evidence="1">
    <location>
        <begin position="85"/>
        <end position="116"/>
    </location>
</feature>
<name>A0A1L1PKJ4_HYDIT</name>
<dbReference type="EMBL" id="CCAE010000004">
    <property type="protein sequence ID" value="CDN86566.1"/>
    <property type="molecule type" value="Genomic_DNA"/>
</dbReference>
<dbReference type="InterPro" id="IPR011050">
    <property type="entry name" value="Pectin_lyase_fold/virulence"/>
</dbReference>
<organism evidence="2 3">
    <name type="scientific">Hydrogenophaga intermedia</name>
    <dbReference type="NCBI Taxonomy" id="65786"/>
    <lineage>
        <taxon>Bacteria</taxon>
        <taxon>Pseudomonadati</taxon>
        <taxon>Pseudomonadota</taxon>
        <taxon>Betaproteobacteria</taxon>
        <taxon>Burkholderiales</taxon>
        <taxon>Comamonadaceae</taxon>
        <taxon>Hydrogenophaga</taxon>
    </lineage>
</organism>
<sequence length="476" mass="51861">MALSSYPPPYGRRRVKLFALALGLLLLLALAPLAWLFGTARGQAVWEQANSRSPNELIRYTERRLQGHPRLERWLLPPLHALRTRVEPEPPPGPLPDLGKGQRPEAPPPPAGLSSQRIADTPQAIREALLHATPGTQIVVAPGLYPFDATLRLGHDGRADAPIALRAERPGTVWFAFTQVDGIRVDRPHWVFENLDIRGACARHGDCEHAFHVIGRGAHVGIRNNRITDFNAHVKVNGQHGRWPDEGELSWNTLSNSAPRDTAQPVVMLDLVGAHRWRVHDNRVMNFVKLHGNRVAYGLFAKGASEGIRIERNLLVCTPGGLSQPGERIGISVGGGGTDPEVCRDRTCRSYEHRGGLAANNVVAHCNDAGVDVNRGVDVRVVHNTLINTAGITVRAGSRAQLDGNLVDGRVWRRDGSVVDQRGTTPLGQWLDPAAAAALQWQWHQPTTSGPSATDISTDFNGQLRAGHYAPGALLP</sequence>
<accession>A0A1L1PKJ4</accession>
<dbReference type="Proteomes" id="UP000028878">
    <property type="component" value="Unassembled WGS sequence"/>
</dbReference>
<reference evidence="3" key="2">
    <citation type="submission" date="2014-11" db="EMBL/GenBank/DDBJ databases">
        <title>Draft genome sequence of Hydrogenophaga intermedia S1.</title>
        <authorList>
            <person name="Gan H.M."/>
            <person name="Chew T.H."/>
            <person name="Stolz A."/>
        </authorList>
    </citation>
    <scope>NUCLEOTIDE SEQUENCE [LARGE SCALE GENOMIC DNA]</scope>
    <source>
        <strain evidence="3">S1</strain>
    </source>
</reference>
<evidence type="ECO:0000313" key="3">
    <source>
        <dbReference type="Proteomes" id="UP000028878"/>
    </source>
</evidence>
<dbReference type="Gene3D" id="2.160.20.10">
    <property type="entry name" value="Single-stranded right-handed beta-helix, Pectin lyase-like"/>
    <property type="match status" value="1"/>
</dbReference>
<reference evidence="3" key="1">
    <citation type="submission" date="2014-02" db="EMBL/GenBank/DDBJ databases">
        <authorList>
            <person name="Gan H."/>
        </authorList>
    </citation>
    <scope>NUCLEOTIDE SEQUENCE [LARGE SCALE GENOMIC DNA]</scope>
    <source>
        <strain evidence="3">S1</strain>
    </source>
</reference>
<dbReference type="InterPro" id="IPR012334">
    <property type="entry name" value="Pectin_lyas_fold"/>
</dbReference>
<evidence type="ECO:0008006" key="4">
    <source>
        <dbReference type="Google" id="ProtNLM"/>
    </source>
</evidence>
<evidence type="ECO:0000313" key="2">
    <source>
        <dbReference type="EMBL" id="CDN86566.1"/>
    </source>
</evidence>
<protein>
    <recommendedName>
        <fullName evidence="4">Right handed beta helix domain-containing protein</fullName>
    </recommendedName>
</protein>
<dbReference type="SUPFAM" id="SSF51126">
    <property type="entry name" value="Pectin lyase-like"/>
    <property type="match status" value="1"/>
</dbReference>